<evidence type="ECO:0000313" key="2">
    <source>
        <dbReference type="Proteomes" id="UP000294588"/>
    </source>
</evidence>
<organism evidence="1 2">
    <name type="scientific">Candidatus Syntrophosphaera thermopropionivorans</name>
    <dbReference type="NCBI Taxonomy" id="2593015"/>
    <lineage>
        <taxon>Bacteria</taxon>
        <taxon>Pseudomonadati</taxon>
        <taxon>Candidatus Cloacimonadota</taxon>
        <taxon>Candidatus Cloacimonadia</taxon>
        <taxon>Candidatus Cloacimonadales</taxon>
        <taxon>Candidatus Cloacimonadaceae</taxon>
        <taxon>Candidatus Syntrophosphaera</taxon>
    </lineage>
</organism>
<reference evidence="1" key="1">
    <citation type="submission" date="2019-03" db="EMBL/GenBank/DDBJ databases">
        <title>Candidatus Syntrophosphaera thermopropionivorans: a novel player in syntrophic propionate oxidation during anaerobic digestion.</title>
        <authorList>
            <person name="Dyksma S."/>
        </authorList>
    </citation>
    <scope>NUCLEOTIDE SEQUENCE</scope>
    <source>
        <strain evidence="1">W5</strain>
    </source>
</reference>
<dbReference type="Proteomes" id="UP000294588">
    <property type="component" value="Unassembled WGS sequence"/>
</dbReference>
<accession>A0AC61QJQ0</accession>
<comment type="caution">
    <text evidence="1">The sequence shown here is derived from an EMBL/GenBank/DDBJ whole genome shotgun (WGS) entry which is preliminary data.</text>
</comment>
<keyword evidence="2" id="KW-1185">Reference proteome</keyword>
<evidence type="ECO:0000313" key="1">
    <source>
        <dbReference type="EMBL" id="TDF73419.1"/>
    </source>
</evidence>
<gene>
    <name evidence="1" type="ORF">E0946_03180</name>
</gene>
<protein>
    <submittedName>
        <fullName evidence="1">rRNA pseudouridine synthase</fullName>
    </submittedName>
</protein>
<sequence>MKPGDTIRLNHFLAKSGICSRREADNLIKSGQISVNGEICTDLGCQIDPIKDIIIYKGKKVQPQKDKVYVMLNKPKGYLVTHSDEFNRKTIYELLPDNAQDLRYAGRLDKDSEGLLLLTNDGELLNLLTHPSSKTEKVYKVRINRKLTKRELNILRQGVPIEGGKTQPAGVFVKNSSENDMTLKIVLTEGKKREIRQMMEAVGAKVLSLRRVQFANLRLKDLPIGRWRYLTRAEIKALKDSVEKASR</sequence>
<proteinExistence type="predicted"/>
<dbReference type="EMBL" id="SMOG01000006">
    <property type="protein sequence ID" value="TDF73419.1"/>
    <property type="molecule type" value="Genomic_DNA"/>
</dbReference>
<name>A0AC61QJQ0_9BACT</name>